<dbReference type="PANTHER" id="PTHR36978:SF4">
    <property type="entry name" value="P-LOOP CONTAINING NUCLEOSIDE TRIPHOSPHATE HYDROLASE PROTEIN"/>
    <property type="match status" value="1"/>
</dbReference>
<name>A0AAD2GR37_9AGAR</name>
<keyword evidence="2" id="KW-1185">Reference proteome</keyword>
<evidence type="ECO:0008006" key="3">
    <source>
        <dbReference type="Google" id="ProtNLM"/>
    </source>
</evidence>
<protein>
    <recommendedName>
        <fullName evidence="3">Sulfotransferase family protein</fullName>
    </recommendedName>
</protein>
<reference evidence="1" key="1">
    <citation type="submission" date="2023-11" db="EMBL/GenBank/DDBJ databases">
        <authorList>
            <person name="De Vega J J."/>
            <person name="De Vega J J."/>
        </authorList>
    </citation>
    <scope>NUCLEOTIDE SEQUENCE</scope>
</reference>
<dbReference type="InterPro" id="IPR040632">
    <property type="entry name" value="Sulfotransfer_4"/>
</dbReference>
<dbReference type="EMBL" id="CAVNYO010000014">
    <property type="protein sequence ID" value="CAK5262379.1"/>
    <property type="molecule type" value="Genomic_DNA"/>
</dbReference>
<dbReference type="PANTHER" id="PTHR36978">
    <property type="entry name" value="P-LOOP CONTAINING NUCLEOTIDE TRIPHOSPHATE HYDROLASE"/>
    <property type="match status" value="1"/>
</dbReference>
<dbReference type="Pfam" id="PF17784">
    <property type="entry name" value="Sulfotransfer_4"/>
    <property type="match status" value="1"/>
</dbReference>
<dbReference type="Proteomes" id="UP001295794">
    <property type="component" value="Unassembled WGS sequence"/>
</dbReference>
<dbReference type="AlphaFoldDB" id="A0AAD2GR37"/>
<sequence>MSAPLISHAKPGLKVLSFGYSRTGTSSMRQALEELGYKPTNHGFDIFEPEAVVDMWTRAIVAKFWGIGEQLSTDEWRAFLEPFQGVTDMPHYLFVDELLAAFPDAMVPVTHRDTEAWWASFSTTVRPMLRPMSLTPAATDPQNSPAGRRIRLGTIIFSAFFGVAPDAATPESFTKERGVAAYEAHYAHLRAVVPKDRFLQFHVAEGWGPLCAFLGKDIPDIPFPRVNDAEQFRAVMPGIVETGNQGTRY</sequence>
<accession>A0AAD2GR37</accession>
<evidence type="ECO:0000313" key="1">
    <source>
        <dbReference type="EMBL" id="CAK5262379.1"/>
    </source>
</evidence>
<organism evidence="1 2">
    <name type="scientific">Mycena citricolor</name>
    <dbReference type="NCBI Taxonomy" id="2018698"/>
    <lineage>
        <taxon>Eukaryota</taxon>
        <taxon>Fungi</taxon>
        <taxon>Dikarya</taxon>
        <taxon>Basidiomycota</taxon>
        <taxon>Agaricomycotina</taxon>
        <taxon>Agaricomycetes</taxon>
        <taxon>Agaricomycetidae</taxon>
        <taxon>Agaricales</taxon>
        <taxon>Marasmiineae</taxon>
        <taxon>Mycenaceae</taxon>
        <taxon>Mycena</taxon>
    </lineage>
</organism>
<evidence type="ECO:0000313" key="2">
    <source>
        <dbReference type="Proteomes" id="UP001295794"/>
    </source>
</evidence>
<dbReference type="SUPFAM" id="SSF52540">
    <property type="entry name" value="P-loop containing nucleoside triphosphate hydrolases"/>
    <property type="match status" value="1"/>
</dbReference>
<proteinExistence type="predicted"/>
<comment type="caution">
    <text evidence="1">The sequence shown here is derived from an EMBL/GenBank/DDBJ whole genome shotgun (WGS) entry which is preliminary data.</text>
</comment>
<gene>
    <name evidence="1" type="ORF">MYCIT1_LOCUS1039</name>
</gene>
<dbReference type="InterPro" id="IPR027417">
    <property type="entry name" value="P-loop_NTPase"/>
</dbReference>
<dbReference type="Gene3D" id="3.40.50.300">
    <property type="entry name" value="P-loop containing nucleotide triphosphate hydrolases"/>
    <property type="match status" value="1"/>
</dbReference>